<evidence type="ECO:0000313" key="4">
    <source>
        <dbReference type="EMBL" id="VEU24060.1"/>
    </source>
</evidence>
<dbReference type="Pfam" id="PF10297">
    <property type="entry name" value="Hap4_Hap_bind"/>
    <property type="match status" value="1"/>
</dbReference>
<feature type="region of interest" description="Disordered" evidence="2">
    <location>
        <begin position="201"/>
        <end position="253"/>
    </location>
</feature>
<evidence type="ECO:0000256" key="2">
    <source>
        <dbReference type="SAM" id="MobiDB-lite"/>
    </source>
</evidence>
<keyword evidence="1" id="KW-0539">Nucleus</keyword>
<dbReference type="STRING" id="13370.A0A448YT42"/>
<dbReference type="EMBL" id="CAACVR010000067">
    <property type="protein sequence ID" value="VEU24060.1"/>
    <property type="molecule type" value="Genomic_DNA"/>
</dbReference>
<dbReference type="InterPro" id="IPR018287">
    <property type="entry name" value="Hap4_TF_heteromerisation"/>
</dbReference>
<feature type="region of interest" description="Disordered" evidence="2">
    <location>
        <begin position="1"/>
        <end position="43"/>
    </location>
</feature>
<feature type="domain" description="Hap4 transcription factor heteromerisation" evidence="3">
    <location>
        <begin position="13"/>
        <end position="24"/>
    </location>
</feature>
<dbReference type="GO" id="GO:0005634">
    <property type="term" value="C:nucleus"/>
    <property type="evidence" value="ECO:0007669"/>
    <property type="project" value="InterPro"/>
</dbReference>
<protein>
    <submittedName>
        <fullName evidence="4">DEKNAAC105225</fullName>
    </submittedName>
</protein>
<dbReference type="OrthoDB" id="3998278at2759"/>
<evidence type="ECO:0000259" key="3">
    <source>
        <dbReference type="Pfam" id="PF10297"/>
    </source>
</evidence>
<feature type="compositionally biased region" description="Low complexity" evidence="2">
    <location>
        <begin position="322"/>
        <end position="339"/>
    </location>
</feature>
<reference evidence="4 5" key="1">
    <citation type="submission" date="2018-12" db="EMBL/GenBank/DDBJ databases">
        <authorList>
            <person name="Tiukova I."/>
            <person name="Dainat J."/>
        </authorList>
    </citation>
    <scope>NUCLEOTIDE SEQUENCE [LARGE SCALE GENOMIC DNA]</scope>
</reference>
<dbReference type="AlphaFoldDB" id="A0A448YT42"/>
<accession>A0A448YT42</accession>
<dbReference type="InParanoid" id="A0A448YT42"/>
<dbReference type="Proteomes" id="UP000290900">
    <property type="component" value="Unassembled WGS sequence"/>
</dbReference>
<gene>
    <name evidence="4" type="ORF">BRENAR_LOCUS4789</name>
</gene>
<feature type="compositionally biased region" description="Basic and acidic residues" evidence="2">
    <location>
        <begin position="219"/>
        <end position="253"/>
    </location>
</feature>
<evidence type="ECO:0000256" key="1">
    <source>
        <dbReference type="ARBA" id="ARBA00023242"/>
    </source>
</evidence>
<evidence type="ECO:0000313" key="5">
    <source>
        <dbReference type="Proteomes" id="UP000290900"/>
    </source>
</evidence>
<organism evidence="4 5">
    <name type="scientific">Brettanomyces naardenensis</name>
    <name type="common">Yeast</name>
    <dbReference type="NCBI Taxonomy" id="13370"/>
    <lineage>
        <taxon>Eukaryota</taxon>
        <taxon>Fungi</taxon>
        <taxon>Dikarya</taxon>
        <taxon>Ascomycota</taxon>
        <taxon>Saccharomycotina</taxon>
        <taxon>Pichiomycetes</taxon>
        <taxon>Pichiales</taxon>
        <taxon>Pichiaceae</taxon>
        <taxon>Brettanomyces</taxon>
    </lineage>
</organism>
<keyword evidence="5" id="KW-1185">Reference proteome</keyword>
<dbReference type="GO" id="GO:0006355">
    <property type="term" value="P:regulation of DNA-templated transcription"/>
    <property type="evidence" value="ECO:0007669"/>
    <property type="project" value="InterPro"/>
</dbReference>
<proteinExistence type="predicted"/>
<feature type="region of interest" description="Disordered" evidence="2">
    <location>
        <begin position="315"/>
        <end position="351"/>
    </location>
</feature>
<sequence>MSNKGSEEITLTTSKNWVLPPRPKIKKGKKSENEASTGDVSSATAAAATTNVVLVNKHVKQDPGKGKIKINSQIHSNINLLTNNRTELHAQLQSVTKENCNLKKVLAKLNQEIQGLRLLQEGGKHKPRIAVRVEGIDNNECKRLKTEEGEQSIRAMPIMQGIGRIGLGHIVQDSVKTATFLSPKDILINPLAMESRRSIVKQEAPAALSPPIRSKKKREPKEPKEPKVPKVLKVPKELKKAAAKEHPDLMDIDMKETAPSSVATTSSHPSNTHPPDVAADWFAKNSFMDFDVYNEDLADPSSSQMVTETPTSSFMLGENVSKNDNGNAGAANNSPLSGNPSTTGNDVLASPKFGFGFEDNDDFIMY</sequence>
<name>A0A448YT42_BRENA</name>
<feature type="compositionally biased region" description="Polar residues" evidence="2">
    <location>
        <begin position="1"/>
        <end position="16"/>
    </location>
</feature>